<dbReference type="CDD" id="cd01448">
    <property type="entry name" value="TST_Repeat_1"/>
    <property type="match status" value="1"/>
</dbReference>
<evidence type="ECO:0000313" key="5">
    <source>
        <dbReference type="EMBL" id="MBB5801424.1"/>
    </source>
</evidence>
<dbReference type="GO" id="GO:0004792">
    <property type="term" value="F:thiosulfate-cyanide sulfurtransferase activity"/>
    <property type="evidence" value="ECO:0007669"/>
    <property type="project" value="UniProtKB-EC"/>
</dbReference>
<comment type="catalytic activity">
    <reaction evidence="2">
        <text>thiosulfate + hydrogen cyanide = thiocyanate + sulfite + 2 H(+)</text>
        <dbReference type="Rhea" id="RHEA:16881"/>
        <dbReference type="ChEBI" id="CHEBI:15378"/>
        <dbReference type="ChEBI" id="CHEBI:17359"/>
        <dbReference type="ChEBI" id="CHEBI:18022"/>
        <dbReference type="ChEBI" id="CHEBI:18407"/>
        <dbReference type="ChEBI" id="CHEBI:33542"/>
        <dbReference type="EC" id="2.8.1.1"/>
    </reaction>
</comment>
<sequence>MSKHQPLVDSAWLLAHVEDPSVVVVEIDNGTANYESGHVPGAVKIDWERDLLDPVVRDVVPRDRFERLVSSLGIGNDDTVVFYSAQSNWWAAVAYWYFRMYGHTDVRLLDGGRRAWIVGGHPLSKQSVTRARTEYQAKDLDLATRAYRDDVLDASSALVDVRSPEEYTGELLAARGMSQEHPQRRGHIPGAVNIPWTATVNEDETFKSPEEIAEVYRAHGVALEDGVTLYCRMGWRSSHSWFALSELIGVDGVRNYDGSWNEYGMLTGVPIERTSA</sequence>
<dbReference type="SUPFAM" id="SSF52821">
    <property type="entry name" value="Rhodanese/Cell cycle control phosphatase"/>
    <property type="match status" value="2"/>
</dbReference>
<evidence type="ECO:0000313" key="6">
    <source>
        <dbReference type="Proteomes" id="UP000552097"/>
    </source>
</evidence>
<keyword evidence="5" id="KW-0670">Pyruvate</keyword>
<dbReference type="InterPro" id="IPR051126">
    <property type="entry name" value="Thiosulfate_sulfurtransferase"/>
</dbReference>
<dbReference type="SMART" id="SM00450">
    <property type="entry name" value="RHOD"/>
    <property type="match status" value="2"/>
</dbReference>
<dbReference type="Gene3D" id="3.40.250.10">
    <property type="entry name" value="Rhodanese-like domain"/>
    <property type="match status" value="2"/>
</dbReference>
<evidence type="ECO:0000259" key="4">
    <source>
        <dbReference type="PROSITE" id="PS50206"/>
    </source>
</evidence>
<feature type="domain" description="Rhodanese" evidence="4">
    <location>
        <begin position="18"/>
        <end position="125"/>
    </location>
</feature>
<dbReference type="AlphaFoldDB" id="A0A7W9HFQ6"/>
<dbReference type="PROSITE" id="PS00683">
    <property type="entry name" value="RHODANESE_2"/>
    <property type="match status" value="1"/>
</dbReference>
<proteinExistence type="predicted"/>
<keyword evidence="6" id="KW-1185">Reference proteome</keyword>
<dbReference type="PANTHER" id="PTHR43855:SF1">
    <property type="entry name" value="THIOSULFATE SULFURTRANSFERASE"/>
    <property type="match status" value="1"/>
</dbReference>
<dbReference type="RefSeq" id="WP_184917234.1">
    <property type="nucleotide sequence ID" value="NZ_JACHMO010000001.1"/>
</dbReference>
<dbReference type="InterPro" id="IPR001307">
    <property type="entry name" value="Thiosulphate_STrfase_CS"/>
</dbReference>
<dbReference type="Pfam" id="PF00581">
    <property type="entry name" value="Rhodanese"/>
    <property type="match status" value="2"/>
</dbReference>
<dbReference type="InterPro" id="IPR001763">
    <property type="entry name" value="Rhodanese-like_dom"/>
</dbReference>
<gene>
    <name evidence="5" type="ORF">F4560_001192</name>
</gene>
<accession>A0A7W9HFQ6</accession>
<evidence type="ECO:0000256" key="2">
    <source>
        <dbReference type="ARBA" id="ARBA00047549"/>
    </source>
</evidence>
<evidence type="ECO:0000256" key="1">
    <source>
        <dbReference type="ARBA" id="ARBA00022737"/>
    </source>
</evidence>
<keyword evidence="1" id="KW-0677">Repeat</keyword>
<name>A0A7W9HFQ6_9PSEU</name>
<comment type="caution">
    <text evidence="5">The sequence shown here is derived from an EMBL/GenBank/DDBJ whole genome shotgun (WGS) entry which is preliminary data.</text>
</comment>
<dbReference type="PANTHER" id="PTHR43855">
    <property type="entry name" value="THIOSULFATE SULFURTRANSFERASE"/>
    <property type="match status" value="1"/>
</dbReference>
<protein>
    <recommendedName>
        <fullName evidence="3">Sulfurtransferase</fullName>
    </recommendedName>
</protein>
<reference evidence="5 6" key="1">
    <citation type="submission" date="2020-08" db="EMBL/GenBank/DDBJ databases">
        <title>Sequencing the genomes of 1000 actinobacteria strains.</title>
        <authorList>
            <person name="Klenk H.-P."/>
        </authorList>
    </citation>
    <scope>NUCLEOTIDE SEQUENCE [LARGE SCALE GENOMIC DNA]</scope>
    <source>
        <strain evidence="5 6">DSM 45486</strain>
    </source>
</reference>
<dbReference type="EMBL" id="JACHMO010000001">
    <property type="protein sequence ID" value="MBB5801424.1"/>
    <property type="molecule type" value="Genomic_DNA"/>
</dbReference>
<dbReference type="PROSITE" id="PS50206">
    <property type="entry name" value="RHODANESE_3"/>
    <property type="match status" value="2"/>
</dbReference>
<dbReference type="InterPro" id="IPR036873">
    <property type="entry name" value="Rhodanese-like_dom_sf"/>
</dbReference>
<dbReference type="PROSITE" id="PS00380">
    <property type="entry name" value="RHODANESE_1"/>
    <property type="match status" value="1"/>
</dbReference>
<evidence type="ECO:0000256" key="3">
    <source>
        <dbReference type="RuleBase" id="RU000507"/>
    </source>
</evidence>
<keyword evidence="3 5" id="KW-0808">Transferase</keyword>
<dbReference type="Proteomes" id="UP000552097">
    <property type="component" value="Unassembled WGS sequence"/>
</dbReference>
<feature type="domain" description="Rhodanese" evidence="4">
    <location>
        <begin position="152"/>
        <end position="272"/>
    </location>
</feature>
<organism evidence="5 6">
    <name type="scientific">Saccharothrix ecbatanensis</name>
    <dbReference type="NCBI Taxonomy" id="1105145"/>
    <lineage>
        <taxon>Bacteria</taxon>
        <taxon>Bacillati</taxon>
        <taxon>Actinomycetota</taxon>
        <taxon>Actinomycetes</taxon>
        <taxon>Pseudonocardiales</taxon>
        <taxon>Pseudonocardiaceae</taxon>
        <taxon>Saccharothrix</taxon>
    </lineage>
</organism>
<dbReference type="CDD" id="cd01449">
    <property type="entry name" value="TST_Repeat_2"/>
    <property type="match status" value="1"/>
</dbReference>